<feature type="active site" evidence="7 8">
    <location>
        <position position="254"/>
    </location>
</feature>
<evidence type="ECO:0000256" key="6">
    <source>
        <dbReference type="ARBA" id="ARBA00022837"/>
    </source>
</evidence>
<feature type="active site" evidence="7 8">
    <location>
        <position position="278"/>
    </location>
</feature>
<dbReference type="PROSITE" id="PS00139">
    <property type="entry name" value="THIOL_PROTEASE_CYS"/>
    <property type="match status" value="1"/>
</dbReference>
<dbReference type="GeneID" id="103378451"/>
<dbReference type="CDD" id="cd00214">
    <property type="entry name" value="Calpain_III"/>
    <property type="match status" value="1"/>
</dbReference>
<evidence type="ECO:0000259" key="10">
    <source>
        <dbReference type="PROSITE" id="PS50222"/>
    </source>
</evidence>
<dbReference type="InterPro" id="IPR001300">
    <property type="entry name" value="Peptidase_C2_calpain_cat"/>
</dbReference>
<evidence type="ECO:0000259" key="9">
    <source>
        <dbReference type="PROSITE" id="PS50203"/>
    </source>
</evidence>
<dbReference type="Proteomes" id="UP000265120">
    <property type="component" value="Chromosome 4"/>
</dbReference>
<dbReference type="CDD" id="cd00044">
    <property type="entry name" value="CysPc"/>
    <property type="match status" value="1"/>
</dbReference>
<dbReference type="InterPro" id="IPR038765">
    <property type="entry name" value="Papain-like_cys_pep_sf"/>
</dbReference>
<keyword evidence="5 8" id="KW-0788">Thiol protease</keyword>
<dbReference type="PANTHER" id="PTHR10183:SF393">
    <property type="entry name" value="CALPAIN-LIKE ISOFORM X1"/>
    <property type="match status" value="1"/>
</dbReference>
<dbReference type="Gene3D" id="3.90.70.10">
    <property type="entry name" value="Cysteine proteinases"/>
    <property type="match status" value="1"/>
</dbReference>
<dbReference type="GO" id="GO:0043066">
    <property type="term" value="P:negative regulation of apoptotic process"/>
    <property type="evidence" value="ECO:0007669"/>
    <property type="project" value="TreeGrafter"/>
</dbReference>
<dbReference type="GO" id="GO:0006508">
    <property type="term" value="P:proteolysis"/>
    <property type="evidence" value="ECO:0007669"/>
    <property type="project" value="UniProtKB-KW"/>
</dbReference>
<dbReference type="FunFam" id="3.90.70.10:FF:000001">
    <property type="entry name" value="Calpain-1 catalytic subunit"/>
    <property type="match status" value="1"/>
</dbReference>
<dbReference type="SUPFAM" id="SSF54001">
    <property type="entry name" value="Cysteine proteinases"/>
    <property type="match status" value="1"/>
</dbReference>
<reference evidence="11 12" key="1">
    <citation type="journal article" date="2014" name="Nat. Genet.">
        <title>Whole-genome sequence of a flatfish provides insights into ZW sex chromosome evolution and adaptation to a benthic lifestyle.</title>
        <authorList>
            <person name="Chen S."/>
            <person name="Zhang G."/>
            <person name="Shao C."/>
            <person name="Huang Q."/>
            <person name="Liu G."/>
            <person name="Zhang P."/>
            <person name="Song W."/>
            <person name="An N."/>
            <person name="Chalopin D."/>
            <person name="Volff J.N."/>
            <person name="Hong Y."/>
            <person name="Li Q."/>
            <person name="Sha Z."/>
            <person name="Zhou H."/>
            <person name="Xie M."/>
            <person name="Yu Q."/>
            <person name="Liu Y."/>
            <person name="Xiang H."/>
            <person name="Wang N."/>
            <person name="Wu K."/>
            <person name="Yang C."/>
            <person name="Zhou Q."/>
            <person name="Liao X."/>
            <person name="Yang L."/>
            <person name="Hu Q."/>
            <person name="Zhang J."/>
            <person name="Meng L."/>
            <person name="Jin L."/>
            <person name="Tian Y."/>
            <person name="Lian J."/>
            <person name="Yang J."/>
            <person name="Miao G."/>
            <person name="Liu S."/>
            <person name="Liang Z."/>
            <person name="Yan F."/>
            <person name="Li Y."/>
            <person name="Sun B."/>
            <person name="Zhang H."/>
            <person name="Zhang J."/>
            <person name="Zhu Y."/>
            <person name="Du M."/>
            <person name="Zhao Y."/>
            <person name="Schartl M."/>
            <person name="Tang Q."/>
            <person name="Wang J."/>
        </authorList>
    </citation>
    <scope>NUCLEOTIDE SEQUENCE</scope>
</reference>
<dbReference type="InterPro" id="IPR018247">
    <property type="entry name" value="EF_Hand_1_Ca_BS"/>
</dbReference>
<dbReference type="InterPro" id="IPR022682">
    <property type="entry name" value="Calpain_domain_III"/>
</dbReference>
<dbReference type="SUPFAM" id="SSF47473">
    <property type="entry name" value="EF-hand"/>
    <property type="match status" value="1"/>
</dbReference>
<keyword evidence="12" id="KW-1185">Reference proteome</keyword>
<dbReference type="InterPro" id="IPR000169">
    <property type="entry name" value="Pept_cys_AS"/>
</dbReference>
<dbReference type="GO" id="GO:0005737">
    <property type="term" value="C:cytoplasm"/>
    <property type="evidence" value="ECO:0007669"/>
    <property type="project" value="TreeGrafter"/>
</dbReference>
<dbReference type="AlphaFoldDB" id="A0A3P8WIK4"/>
<dbReference type="SMART" id="SM00230">
    <property type="entry name" value="CysPc"/>
    <property type="match status" value="1"/>
</dbReference>
<dbReference type="InterPro" id="IPR036213">
    <property type="entry name" value="Calpain_III_sf"/>
</dbReference>
<dbReference type="CTD" id="147968"/>
<dbReference type="InterPro" id="IPR002048">
    <property type="entry name" value="EF_hand_dom"/>
</dbReference>
<evidence type="ECO:0000256" key="5">
    <source>
        <dbReference type="ARBA" id="ARBA00022807"/>
    </source>
</evidence>
<dbReference type="OrthoDB" id="424753at2759"/>
<dbReference type="InterPro" id="IPR022683">
    <property type="entry name" value="Calpain_III"/>
</dbReference>
<keyword evidence="4 8" id="KW-0378">Hydrolase</keyword>
<dbReference type="PRINTS" id="PR00704">
    <property type="entry name" value="CALPAIN"/>
</dbReference>
<evidence type="ECO:0000256" key="4">
    <source>
        <dbReference type="ARBA" id="ARBA00022801"/>
    </source>
</evidence>
<dbReference type="FunFam" id="2.60.120.380:FF:000011">
    <property type="entry name" value="Calpain 12"/>
    <property type="match status" value="1"/>
</dbReference>
<feature type="domain" description="Calpain catalytic" evidence="9">
    <location>
        <begin position="37"/>
        <end position="337"/>
    </location>
</feature>
<dbReference type="SMART" id="SM00720">
    <property type="entry name" value="calpain_III"/>
    <property type="match status" value="1"/>
</dbReference>
<dbReference type="GeneTree" id="ENSGT00940000166395"/>
<reference evidence="11" key="2">
    <citation type="submission" date="2025-08" db="UniProtKB">
        <authorList>
            <consortium name="Ensembl"/>
        </authorList>
    </citation>
    <scope>IDENTIFICATION</scope>
</reference>
<organism evidence="11 12">
    <name type="scientific">Cynoglossus semilaevis</name>
    <name type="common">Tongue sole</name>
    <dbReference type="NCBI Taxonomy" id="244447"/>
    <lineage>
        <taxon>Eukaryota</taxon>
        <taxon>Metazoa</taxon>
        <taxon>Chordata</taxon>
        <taxon>Craniata</taxon>
        <taxon>Vertebrata</taxon>
        <taxon>Euteleostomi</taxon>
        <taxon>Actinopterygii</taxon>
        <taxon>Neopterygii</taxon>
        <taxon>Teleostei</taxon>
        <taxon>Neoteleostei</taxon>
        <taxon>Acanthomorphata</taxon>
        <taxon>Carangaria</taxon>
        <taxon>Pleuronectiformes</taxon>
        <taxon>Pleuronectoidei</taxon>
        <taxon>Cynoglossidae</taxon>
        <taxon>Cynoglossinae</taxon>
        <taxon>Cynoglossus</taxon>
    </lineage>
</organism>
<evidence type="ECO:0000256" key="1">
    <source>
        <dbReference type="ARBA" id="ARBA00007623"/>
    </source>
</evidence>
<keyword evidence="3" id="KW-0479">Metal-binding</keyword>
<dbReference type="Ensembl" id="ENSCSET00000026931.1">
    <property type="protein sequence ID" value="ENSCSEP00000026579.1"/>
    <property type="gene ID" value="ENSCSEG00000016961.1"/>
</dbReference>
<dbReference type="OMA" id="QAVGMQC"/>
<dbReference type="PROSITE" id="PS00018">
    <property type="entry name" value="EF_HAND_1"/>
    <property type="match status" value="1"/>
</dbReference>
<dbReference type="InterPro" id="IPR011992">
    <property type="entry name" value="EF-hand-dom_pair"/>
</dbReference>
<evidence type="ECO:0000256" key="7">
    <source>
        <dbReference type="PIRSR" id="PIRSR622684-1"/>
    </source>
</evidence>
<evidence type="ECO:0000256" key="8">
    <source>
        <dbReference type="PROSITE-ProRule" id="PRU00239"/>
    </source>
</evidence>
<dbReference type="InterPro" id="IPR033883">
    <property type="entry name" value="C2_III"/>
</dbReference>
<dbReference type="Pfam" id="PF00648">
    <property type="entry name" value="Peptidase_C2"/>
    <property type="match status" value="1"/>
</dbReference>
<dbReference type="Pfam" id="PF01067">
    <property type="entry name" value="Calpain_III"/>
    <property type="match status" value="1"/>
</dbReference>
<name>A0A3P8WIK4_CYNSE</name>
<dbReference type="CDD" id="cd16182">
    <property type="entry name" value="EFh_PEF_Group_II_CAPN_like"/>
    <property type="match status" value="1"/>
</dbReference>
<dbReference type="PROSITE" id="PS50203">
    <property type="entry name" value="CALPAIN_CAT"/>
    <property type="match status" value="1"/>
</dbReference>
<protein>
    <submittedName>
        <fullName evidence="11">Calpain 12</fullName>
    </submittedName>
</protein>
<dbReference type="Gene3D" id="2.60.120.380">
    <property type="match status" value="1"/>
</dbReference>
<dbReference type="PANTHER" id="PTHR10183">
    <property type="entry name" value="CALPAIN"/>
    <property type="match status" value="1"/>
</dbReference>
<dbReference type="KEGG" id="csem:103378451"/>
<keyword evidence="2 8" id="KW-0645">Protease</keyword>
<accession>A0A3P8WIK4</accession>
<dbReference type="InParanoid" id="A0A3P8WIK4"/>
<dbReference type="SUPFAM" id="SSF49758">
    <property type="entry name" value="Calpain large subunit, middle domain (domain III)"/>
    <property type="match status" value="2"/>
</dbReference>
<evidence type="ECO:0000313" key="12">
    <source>
        <dbReference type="Proteomes" id="UP000265120"/>
    </source>
</evidence>
<dbReference type="InterPro" id="IPR022684">
    <property type="entry name" value="Calpain_cysteine_protease"/>
</dbReference>
<dbReference type="RefSeq" id="XP_008307888.1">
    <property type="nucleotide sequence ID" value="XM_008309666.3"/>
</dbReference>
<feature type="active site" evidence="7 8">
    <location>
        <position position="96"/>
    </location>
</feature>
<keyword evidence="6" id="KW-0106">Calcium</keyword>
<sequence length="725" mass="81988">MATDKVPPPLGSIENPIKSKDQDFLSLLEECLKSGQLFSDPTFPAEQGSIGLTGLDPTRPDNEIKWQRPKEISKNAVFVEGTTGTTDICQGQLGNCWLLAALSCLTMHPQLFVKVVPPDQSMSERYAGIFRFRFWQYGEWVEVVVDDRLPVREGRLLFSYSRSRNEFWSALVEKAYAKLTGSYGSLKGGNISEGMEDFTGGIAYSVEISSHTPRVLWRSLTRALSRGSLLSCFIQACSYKEVGQVSGDGLIKGHAYAITDTDMVNNASTEILLLKLRNPWGFIEYQGPWSDKAKEWDAVDKAEQERLELKKMEDGEFWISAEDFSKLFNVVELCNVNPDSLDEVAESSSPSTQAAWSITEHEGAWVPGSSAGGSRRYNKTFWKNPQFQLILKERDLDEVEDSEDDDGTEDDDEVEDETLTMTLEKKQREQKQKQKAKKCTVLVEVLQKDRRRKDKIHFLYIAFHIYKVPPELQGLCLSRNFFMTNRPVGRSGKYQPKRGVWRKLHLDPGNYVILASTYRPNQQGDFFVRIFSKTGNTLGSQDFTCSSVYLPVMAAPVSLGDQRRVRKTFEEFAGPDGQLDSKELMKLLNSGLDKDCQLPVETCRQLIFAEDTKGQARLDRKQAETMLSSVQNLQSLFFQFDEDSSGTMSPFELSTALEAAGMKCDGKVIQLLSERFSAGQRNMPFHTFVSCFTRLRKLFAMFDAETNEEVKNAGINAWLIKFLTL</sequence>
<dbReference type="GO" id="GO:0004198">
    <property type="term" value="F:calcium-dependent cysteine-type endopeptidase activity"/>
    <property type="evidence" value="ECO:0007669"/>
    <property type="project" value="InterPro"/>
</dbReference>
<evidence type="ECO:0000256" key="3">
    <source>
        <dbReference type="ARBA" id="ARBA00022723"/>
    </source>
</evidence>
<dbReference type="GO" id="GO:0030216">
    <property type="term" value="P:keratinocyte differentiation"/>
    <property type="evidence" value="ECO:0007669"/>
    <property type="project" value="Ensembl"/>
</dbReference>
<dbReference type="Gene3D" id="1.10.238.10">
    <property type="entry name" value="EF-hand"/>
    <property type="match status" value="1"/>
</dbReference>
<dbReference type="PROSITE" id="PS50222">
    <property type="entry name" value="EF_HAND_2"/>
    <property type="match status" value="1"/>
</dbReference>
<evidence type="ECO:0000256" key="2">
    <source>
        <dbReference type="ARBA" id="ARBA00022670"/>
    </source>
</evidence>
<dbReference type="STRING" id="244447.ENSCSEP00000026579"/>
<evidence type="ECO:0000313" key="11">
    <source>
        <dbReference type="Ensembl" id="ENSCSEP00000026579.1"/>
    </source>
</evidence>
<feature type="domain" description="EF-hand" evidence="10">
    <location>
        <begin position="628"/>
        <end position="663"/>
    </location>
</feature>
<proteinExistence type="inferred from homology"/>
<dbReference type="GO" id="GO:0005509">
    <property type="term" value="F:calcium ion binding"/>
    <property type="evidence" value="ECO:0007669"/>
    <property type="project" value="InterPro"/>
</dbReference>
<reference evidence="11" key="3">
    <citation type="submission" date="2025-09" db="UniProtKB">
        <authorList>
            <consortium name="Ensembl"/>
        </authorList>
    </citation>
    <scope>IDENTIFICATION</scope>
</reference>
<comment type="similarity">
    <text evidence="1">Belongs to the peptidase C2 family.</text>
</comment>